<name>A0A2Z6S742_9GLOM</name>
<dbReference type="AlphaFoldDB" id="A0A2Z6S742"/>
<gene>
    <name evidence="1" type="ORF">RclHR1_09640002</name>
</gene>
<evidence type="ECO:0000313" key="2">
    <source>
        <dbReference type="Proteomes" id="UP000247702"/>
    </source>
</evidence>
<protein>
    <submittedName>
        <fullName evidence="1">Uncharacterized protein</fullName>
    </submittedName>
</protein>
<keyword evidence="2" id="KW-1185">Reference proteome</keyword>
<organism evidence="1 2">
    <name type="scientific">Rhizophagus clarus</name>
    <dbReference type="NCBI Taxonomy" id="94130"/>
    <lineage>
        <taxon>Eukaryota</taxon>
        <taxon>Fungi</taxon>
        <taxon>Fungi incertae sedis</taxon>
        <taxon>Mucoromycota</taxon>
        <taxon>Glomeromycotina</taxon>
        <taxon>Glomeromycetes</taxon>
        <taxon>Glomerales</taxon>
        <taxon>Glomeraceae</taxon>
        <taxon>Rhizophagus</taxon>
    </lineage>
</organism>
<comment type="caution">
    <text evidence="1">The sequence shown here is derived from an EMBL/GenBank/DDBJ whole genome shotgun (WGS) entry which is preliminary data.</text>
</comment>
<dbReference type="EMBL" id="BEXD01004386">
    <property type="protein sequence ID" value="GBC10451.1"/>
    <property type="molecule type" value="Genomic_DNA"/>
</dbReference>
<evidence type="ECO:0000313" key="1">
    <source>
        <dbReference type="EMBL" id="GBC10451.1"/>
    </source>
</evidence>
<sequence>MTFWQSTWKFTRKLLKNNPQKLIGSTVSSIISNDLTEKLLQTKKGCQKLFSLLYQIHTFEKENGLITELIILLNNVTIIYPNSEELCFTTNTGKIHDLVIDHFQNHVKVSNSKTFASIEDLPHPWKEVYTPASHIQDI</sequence>
<proteinExistence type="predicted"/>
<dbReference type="Proteomes" id="UP000247702">
    <property type="component" value="Unassembled WGS sequence"/>
</dbReference>
<accession>A0A2Z6S742</accession>
<reference evidence="1 2" key="1">
    <citation type="submission" date="2017-11" db="EMBL/GenBank/DDBJ databases">
        <title>The genome of Rhizophagus clarus HR1 reveals common genetic basis of auxotrophy among arbuscular mycorrhizal fungi.</title>
        <authorList>
            <person name="Kobayashi Y."/>
        </authorList>
    </citation>
    <scope>NUCLEOTIDE SEQUENCE [LARGE SCALE GENOMIC DNA]</scope>
    <source>
        <strain evidence="1 2">HR1</strain>
    </source>
</reference>